<keyword evidence="3" id="KW-1185">Reference proteome</keyword>
<dbReference type="EMBL" id="JAJSOF020000011">
    <property type="protein sequence ID" value="KAJ4445032.1"/>
    <property type="molecule type" value="Genomic_DNA"/>
</dbReference>
<sequence>MLSVVSQLLQCFYVQCNEKEVESVGAFRGKWENLEYIHALVLVMIDEIRRRKMGESRVHTCFSIRDDTWNKEEVESVGGFRGKWENLEYIRAFTRARNGYRKAMVALLSVSTCVCRHAEGAIGAGQWKYCLFQEEEQMRTSLGLKTKDRKKLEYTRNKIEHPNIPSATRSVSHSNEIPIPIPLDCWTLKDYTERSGNPEQVPSTSGSEFEGTDPIKRAKTAQPLVFTVERAEAGGENRDAT</sequence>
<evidence type="ECO:0000313" key="2">
    <source>
        <dbReference type="EMBL" id="KAJ4445032.1"/>
    </source>
</evidence>
<gene>
    <name evidence="2" type="ORF">ANN_06831</name>
</gene>
<feature type="compositionally biased region" description="Basic and acidic residues" evidence="1">
    <location>
        <begin position="229"/>
        <end position="241"/>
    </location>
</feature>
<dbReference type="Proteomes" id="UP001148838">
    <property type="component" value="Unassembled WGS sequence"/>
</dbReference>
<feature type="compositionally biased region" description="Polar residues" evidence="1">
    <location>
        <begin position="194"/>
        <end position="207"/>
    </location>
</feature>
<organism evidence="2 3">
    <name type="scientific">Periplaneta americana</name>
    <name type="common">American cockroach</name>
    <name type="synonym">Blatta americana</name>
    <dbReference type="NCBI Taxonomy" id="6978"/>
    <lineage>
        <taxon>Eukaryota</taxon>
        <taxon>Metazoa</taxon>
        <taxon>Ecdysozoa</taxon>
        <taxon>Arthropoda</taxon>
        <taxon>Hexapoda</taxon>
        <taxon>Insecta</taxon>
        <taxon>Pterygota</taxon>
        <taxon>Neoptera</taxon>
        <taxon>Polyneoptera</taxon>
        <taxon>Dictyoptera</taxon>
        <taxon>Blattodea</taxon>
        <taxon>Blattoidea</taxon>
        <taxon>Blattidae</taxon>
        <taxon>Blattinae</taxon>
        <taxon>Periplaneta</taxon>
    </lineage>
</organism>
<comment type="caution">
    <text evidence="2">The sequence shown here is derived from an EMBL/GenBank/DDBJ whole genome shotgun (WGS) entry which is preliminary data.</text>
</comment>
<name>A0ABQ8TFC4_PERAM</name>
<feature type="region of interest" description="Disordered" evidence="1">
    <location>
        <begin position="194"/>
        <end position="241"/>
    </location>
</feature>
<proteinExistence type="predicted"/>
<reference evidence="2 3" key="1">
    <citation type="journal article" date="2022" name="Allergy">
        <title>Genome assembly and annotation of Periplaneta americana reveal a comprehensive cockroach allergen profile.</title>
        <authorList>
            <person name="Wang L."/>
            <person name="Xiong Q."/>
            <person name="Saelim N."/>
            <person name="Wang L."/>
            <person name="Nong W."/>
            <person name="Wan A.T."/>
            <person name="Shi M."/>
            <person name="Liu X."/>
            <person name="Cao Q."/>
            <person name="Hui J.H.L."/>
            <person name="Sookrung N."/>
            <person name="Leung T.F."/>
            <person name="Tungtrongchitr A."/>
            <person name="Tsui S.K.W."/>
        </authorList>
    </citation>
    <scope>NUCLEOTIDE SEQUENCE [LARGE SCALE GENOMIC DNA]</scope>
    <source>
        <strain evidence="2">PWHHKU_190912</strain>
    </source>
</reference>
<protein>
    <submittedName>
        <fullName evidence="2">Uncharacterized protein</fullName>
    </submittedName>
</protein>
<accession>A0ABQ8TFC4</accession>
<evidence type="ECO:0000256" key="1">
    <source>
        <dbReference type="SAM" id="MobiDB-lite"/>
    </source>
</evidence>
<evidence type="ECO:0000313" key="3">
    <source>
        <dbReference type="Proteomes" id="UP001148838"/>
    </source>
</evidence>